<feature type="domain" description="HAMP" evidence="2">
    <location>
        <begin position="366"/>
        <end position="419"/>
    </location>
</feature>
<evidence type="ECO:0000259" key="2">
    <source>
        <dbReference type="PROSITE" id="PS50885"/>
    </source>
</evidence>
<gene>
    <name evidence="3" type="ORF">ACFQDL_28600</name>
</gene>
<dbReference type="Gene3D" id="1.10.3210.10">
    <property type="entry name" value="Hypothetical protein af1432"/>
    <property type="match status" value="1"/>
</dbReference>
<evidence type="ECO:0000313" key="3">
    <source>
        <dbReference type="EMBL" id="MFC6673611.1"/>
    </source>
</evidence>
<keyword evidence="4" id="KW-1185">Reference proteome</keyword>
<dbReference type="Gene3D" id="3.30.450.40">
    <property type="match status" value="1"/>
</dbReference>
<dbReference type="EMBL" id="JBHSWE010000001">
    <property type="protein sequence ID" value="MFC6673611.1"/>
    <property type="molecule type" value="Genomic_DNA"/>
</dbReference>
<feature type="compositionally biased region" description="Basic and acidic residues" evidence="1">
    <location>
        <begin position="785"/>
        <end position="799"/>
    </location>
</feature>
<feature type="region of interest" description="Disordered" evidence="1">
    <location>
        <begin position="762"/>
        <end position="829"/>
    </location>
</feature>
<dbReference type="InterPro" id="IPR003660">
    <property type="entry name" value="HAMP_dom"/>
</dbReference>
<dbReference type="SUPFAM" id="SSF55781">
    <property type="entry name" value="GAF domain-like"/>
    <property type="match status" value="1"/>
</dbReference>
<dbReference type="PROSITE" id="PS50885">
    <property type="entry name" value="HAMP"/>
    <property type="match status" value="1"/>
</dbReference>
<dbReference type="Gene3D" id="6.10.340.10">
    <property type="match status" value="1"/>
</dbReference>
<accession>A0ABW2A871</accession>
<reference evidence="4" key="1">
    <citation type="journal article" date="2019" name="Int. J. Syst. Evol. Microbiol.">
        <title>The Global Catalogue of Microorganisms (GCM) 10K type strain sequencing project: providing services to taxonomists for standard genome sequencing and annotation.</title>
        <authorList>
            <consortium name="The Broad Institute Genomics Platform"/>
            <consortium name="The Broad Institute Genome Sequencing Center for Infectious Disease"/>
            <person name="Wu L."/>
            <person name="Ma J."/>
        </authorList>
    </citation>
    <scope>NUCLEOTIDE SEQUENCE [LARGE SCALE GENOMIC DNA]</scope>
    <source>
        <strain evidence="4">NBRC 111756</strain>
    </source>
</reference>
<proteinExistence type="predicted"/>
<sequence>MASRRRFPLHLQITALFLLLIAVLGGTLSAYNYRKSSEIVLAASDQLFTQYGNQLTLDFLRTYQPIVQTVNMLTLDSIASAWTLEERLSKIPLLAKALDQRPQVVGLKFGYESGDYFIVRPIGSDTLRAAFGAPDDAVLMADNIQQNDLGRRTVERFFFDARLQPVGRVDAGLSEYDPRTRAWYQGAIASDVHVATDPYFFDQLRKVGITLSSRTPDRTAVVAADIALDSLSQTISGLLITPRSEIVLLDLNLNALAYRDPGKLVLLRDDEVAEVARLDSLGSQALDAAGPLVQSGLRAFELRIEDEKWRGRLYRLEPAHGIRFELLMLVPEKELFTEALVMRQQSSLITGIILLLALPLTWYLARQIARPLRQLAREANAIRRLQFDRPLGFSSMIREIDDLSHSMSVMKDTLNRFLGLVRSISEETEFKPLIELITDETMNVSQAAGAAIYLVNEDETRLEPVSLKIAGTAASPGMLSGCALASTGSLARCLREESSLQEQVDHASHDHPMHRLLEVMDRSRFSVVVIPLKNRKREPVGVLCLLFPDIDSRRESDRLAFIETLSGFASITLESRQLIRMEKDLLEAFIELIAGAIDAKSPHTAGHCQRVPDLTEMLARAACDSQDPAFRDFRLSAEQWEELHIASWLHDCGKVTTPEYIVDKATKLETLYDRIHEIRTRFEVLKRDAEIRYWQALHAGGDETELRRRLEREQAELDEEFRFVADCNLGGEYMKPEDQARLRAIAGRTWLRTLDDSLGLSWEERQRRPDPPPGLPVEEPLLADKPAHIVPRTENDRIAQDNPWGSGSRRRSISTTGANSTTCRSGPVP</sequence>
<protein>
    <submittedName>
        <fullName evidence="3">HAMP domain-containing protein</fullName>
    </submittedName>
</protein>
<feature type="compositionally biased region" description="Polar residues" evidence="1">
    <location>
        <begin position="818"/>
        <end position="829"/>
    </location>
</feature>
<dbReference type="PANTHER" id="PTHR43155">
    <property type="entry name" value="CYCLIC DI-GMP PHOSPHODIESTERASE PA4108-RELATED"/>
    <property type="match status" value="1"/>
</dbReference>
<dbReference type="Gene3D" id="3.30.450.20">
    <property type="entry name" value="PAS domain"/>
    <property type="match status" value="1"/>
</dbReference>
<dbReference type="CDD" id="cd00077">
    <property type="entry name" value="HDc"/>
    <property type="match status" value="1"/>
</dbReference>
<evidence type="ECO:0000256" key="1">
    <source>
        <dbReference type="SAM" id="MobiDB-lite"/>
    </source>
</evidence>
<dbReference type="PANTHER" id="PTHR43155:SF2">
    <property type="entry name" value="CYCLIC DI-GMP PHOSPHODIESTERASE PA4108"/>
    <property type="match status" value="1"/>
</dbReference>
<organism evidence="3 4">
    <name type="scientific">Marinobacterium aestuariivivens</name>
    <dbReference type="NCBI Taxonomy" id="1698799"/>
    <lineage>
        <taxon>Bacteria</taxon>
        <taxon>Pseudomonadati</taxon>
        <taxon>Pseudomonadota</taxon>
        <taxon>Gammaproteobacteria</taxon>
        <taxon>Oceanospirillales</taxon>
        <taxon>Oceanospirillaceae</taxon>
        <taxon>Marinobacterium</taxon>
    </lineage>
</organism>
<dbReference type="Proteomes" id="UP001596422">
    <property type="component" value="Unassembled WGS sequence"/>
</dbReference>
<comment type="caution">
    <text evidence="3">The sequence shown here is derived from an EMBL/GenBank/DDBJ whole genome shotgun (WGS) entry which is preliminary data.</text>
</comment>
<dbReference type="Pfam" id="PF00672">
    <property type="entry name" value="HAMP"/>
    <property type="match status" value="1"/>
</dbReference>
<evidence type="ECO:0000313" key="4">
    <source>
        <dbReference type="Proteomes" id="UP001596422"/>
    </source>
</evidence>
<name>A0ABW2A871_9GAMM</name>
<dbReference type="InterPro" id="IPR029016">
    <property type="entry name" value="GAF-like_dom_sf"/>
</dbReference>
<dbReference type="RefSeq" id="WP_379912128.1">
    <property type="nucleotide sequence ID" value="NZ_JBHSWE010000001.1"/>
</dbReference>
<dbReference type="InterPro" id="IPR003607">
    <property type="entry name" value="HD/PDEase_dom"/>
</dbReference>
<dbReference type="SUPFAM" id="SSF109604">
    <property type="entry name" value="HD-domain/PDEase-like"/>
    <property type="match status" value="1"/>
</dbReference>
<dbReference type="SMART" id="SM00304">
    <property type="entry name" value="HAMP"/>
    <property type="match status" value="1"/>
</dbReference>